<dbReference type="EMBL" id="JAGMVJ010000014">
    <property type="protein sequence ID" value="KAH7082359.1"/>
    <property type="molecule type" value="Genomic_DNA"/>
</dbReference>
<dbReference type="GO" id="GO:0000981">
    <property type="term" value="F:DNA-binding transcription factor activity, RNA polymerase II-specific"/>
    <property type="evidence" value="ECO:0007669"/>
    <property type="project" value="InterPro"/>
</dbReference>
<feature type="compositionally biased region" description="Low complexity" evidence="8">
    <location>
        <begin position="237"/>
        <end position="258"/>
    </location>
</feature>
<dbReference type="GO" id="GO:0006351">
    <property type="term" value="P:DNA-templated transcription"/>
    <property type="evidence" value="ECO:0007669"/>
    <property type="project" value="InterPro"/>
</dbReference>
<dbReference type="OrthoDB" id="422427at2759"/>
<feature type="compositionally biased region" description="Pro residues" evidence="8">
    <location>
        <begin position="151"/>
        <end position="161"/>
    </location>
</feature>
<dbReference type="PANTHER" id="PTHR47540">
    <property type="entry name" value="THIAMINE REPRESSIBLE GENES REGULATORY PROTEIN THI5"/>
    <property type="match status" value="1"/>
</dbReference>
<evidence type="ECO:0000313" key="11">
    <source>
        <dbReference type="EMBL" id="KAH7082359.1"/>
    </source>
</evidence>
<keyword evidence="12" id="KW-1185">Reference proteome</keyword>
<proteinExistence type="predicted"/>
<comment type="caution">
    <text evidence="11">The sequence shown here is derived from an EMBL/GenBank/DDBJ whole genome shotgun (WGS) entry which is preliminary data.</text>
</comment>
<evidence type="ECO:0000256" key="2">
    <source>
        <dbReference type="ARBA" id="ARBA00022723"/>
    </source>
</evidence>
<evidence type="ECO:0000259" key="10">
    <source>
        <dbReference type="PROSITE" id="PS50048"/>
    </source>
</evidence>
<dbReference type="Pfam" id="PF00172">
    <property type="entry name" value="Zn_clus"/>
    <property type="match status" value="1"/>
</dbReference>
<dbReference type="CDD" id="cd00067">
    <property type="entry name" value="GAL4"/>
    <property type="match status" value="1"/>
</dbReference>
<dbReference type="GO" id="GO:0043565">
    <property type="term" value="F:sequence-specific DNA binding"/>
    <property type="evidence" value="ECO:0007669"/>
    <property type="project" value="TreeGrafter"/>
</dbReference>
<dbReference type="SMART" id="SM00906">
    <property type="entry name" value="Fungal_trans"/>
    <property type="match status" value="1"/>
</dbReference>
<keyword evidence="9" id="KW-0812">Transmembrane</keyword>
<comment type="subcellular location">
    <subcellularLocation>
        <location evidence="1">Nucleus</location>
    </subcellularLocation>
</comment>
<dbReference type="Gene3D" id="4.10.240.10">
    <property type="entry name" value="Zn(2)-C6 fungal-type DNA-binding domain"/>
    <property type="match status" value="1"/>
</dbReference>
<dbReference type="CDD" id="cd12148">
    <property type="entry name" value="fungal_TF_MHR"/>
    <property type="match status" value="1"/>
</dbReference>
<dbReference type="SUPFAM" id="SSF57701">
    <property type="entry name" value="Zn2/Cys6 DNA-binding domain"/>
    <property type="match status" value="1"/>
</dbReference>
<feature type="region of interest" description="Disordered" evidence="8">
    <location>
        <begin position="147"/>
        <end position="175"/>
    </location>
</feature>
<dbReference type="Proteomes" id="UP000813461">
    <property type="component" value="Unassembled WGS sequence"/>
</dbReference>
<dbReference type="InterPro" id="IPR051711">
    <property type="entry name" value="Stress_Response_Reg"/>
</dbReference>
<keyword evidence="7" id="KW-0539">Nucleus</keyword>
<dbReference type="PROSITE" id="PS50048">
    <property type="entry name" value="ZN2_CY6_FUNGAL_2"/>
    <property type="match status" value="1"/>
</dbReference>
<protein>
    <submittedName>
        <fullName evidence="11">Fungal-specific transcription factor domain-containing protein</fullName>
    </submittedName>
</protein>
<sequence length="981" mass="108335">MASPALTTTESLPAGSGQSGQYEPSLHEDSPEFGDDNSPTNDPADDQAAKPQPLQKRRRVTRACDECRRKKIKCDGKQPCTHCTVYSYECTYDQPSNRRRNATPQYIEALESQLKRAKALLHVVFPTVDLNDPSIDAHLQSGLLPQLPVAAPQPQPPPMPTDPRLASNHVAHPSEDLNDSHLEAMVKATGHLDLDEEGNWDYHGHSSGVSFMSGLRQFGELFQIPADTSPSLKHRSMSQAPSSPNSSTQSFADSSSTTPTAADLPSKDEAQNLCDAAIVEASAMLRVVHLPTFYKQFDRMYELRAEQYGSAEHNFLPLLFSVLALGKLFSRNDRDLDKATYETLIDEGYRYFKAARQLIDVTDCRDLVSLQTIIFMIQFLQSSAKLSTCYAYIGVALRSALRMGLHRSFNTSFNPIEAETRKRIFWVIRRMDSYVGAMLGLPRFLEDEDIDQEWPAEVDDDYITENGILPMPEGTISVMSAFNAHTRIVQVLSKICKVVYPIKGTQSGSTGSVTYTVSYSKIRELEQDLSRWLDELPSALKPGGAESPLIIRVQQMLRMAFGHAQLLLYRPFLHYVSLANKEKSVDQRAFACASACVSVSRNIIHISTEMRKKGVLAGAYWFSMYTTFFAIVSILYFVLENPTSPTSFELLRDAVEGKEVLAFFSKRSIAADRCSTALKSMFERLPESIKHGGEIIESKKRRQGSSPQSVASRPNLLKQDEFMAPRRASTFPEAMPDLKRTAMSNSLPISQSHFASLGIDPSFGSPSPSSNADFYDAVPGLTPTSSTASLPGFGIGPTHTPQQRPSFPATPLGSNFADPSGLNVPDISTIMFPSADPLAYPNQPMTTFERRHPQMFDRNTASPAVGVPQHIAGVDMKSHPAPFAPPGFGAPRRPDNDVQLYGSMPMYLMQGAQTSRGYPPHNGSPNVHLPSNNLQFDDLLTQDEWANTFLDPSIGMPNGHQPPFAGRAQFAPQGQGMSGWR</sequence>
<dbReference type="InterPro" id="IPR036864">
    <property type="entry name" value="Zn2-C6_fun-type_DNA-bd_sf"/>
</dbReference>
<feature type="region of interest" description="Disordered" evidence="8">
    <location>
        <begin position="229"/>
        <end position="266"/>
    </location>
</feature>
<evidence type="ECO:0000256" key="3">
    <source>
        <dbReference type="ARBA" id="ARBA00022833"/>
    </source>
</evidence>
<keyword evidence="4" id="KW-0805">Transcription regulation</keyword>
<feature type="region of interest" description="Disordered" evidence="8">
    <location>
        <begin position="693"/>
        <end position="725"/>
    </location>
</feature>
<dbReference type="SMART" id="SM00066">
    <property type="entry name" value="GAL4"/>
    <property type="match status" value="1"/>
</dbReference>
<keyword evidence="5" id="KW-0238">DNA-binding</keyword>
<evidence type="ECO:0000256" key="4">
    <source>
        <dbReference type="ARBA" id="ARBA00023015"/>
    </source>
</evidence>
<gene>
    <name evidence="11" type="ORF">FB567DRAFT_104979</name>
</gene>
<evidence type="ECO:0000256" key="6">
    <source>
        <dbReference type="ARBA" id="ARBA00023163"/>
    </source>
</evidence>
<feature type="region of interest" description="Disordered" evidence="8">
    <location>
        <begin position="960"/>
        <end position="981"/>
    </location>
</feature>
<name>A0A8K0VW38_9PLEO</name>
<accession>A0A8K0VW38</accession>
<evidence type="ECO:0000256" key="8">
    <source>
        <dbReference type="SAM" id="MobiDB-lite"/>
    </source>
</evidence>
<keyword evidence="2" id="KW-0479">Metal-binding</keyword>
<reference evidence="11" key="1">
    <citation type="journal article" date="2021" name="Nat. Commun.">
        <title>Genetic determinants of endophytism in the Arabidopsis root mycobiome.</title>
        <authorList>
            <person name="Mesny F."/>
            <person name="Miyauchi S."/>
            <person name="Thiergart T."/>
            <person name="Pickel B."/>
            <person name="Atanasova L."/>
            <person name="Karlsson M."/>
            <person name="Huettel B."/>
            <person name="Barry K.W."/>
            <person name="Haridas S."/>
            <person name="Chen C."/>
            <person name="Bauer D."/>
            <person name="Andreopoulos W."/>
            <person name="Pangilinan J."/>
            <person name="LaButti K."/>
            <person name="Riley R."/>
            <person name="Lipzen A."/>
            <person name="Clum A."/>
            <person name="Drula E."/>
            <person name="Henrissat B."/>
            <person name="Kohler A."/>
            <person name="Grigoriev I.V."/>
            <person name="Martin F.M."/>
            <person name="Hacquard S."/>
        </authorList>
    </citation>
    <scope>NUCLEOTIDE SEQUENCE</scope>
    <source>
        <strain evidence="11">MPI-SDFR-AT-0120</strain>
    </source>
</reference>
<evidence type="ECO:0000256" key="9">
    <source>
        <dbReference type="SAM" id="Phobius"/>
    </source>
</evidence>
<keyword evidence="6" id="KW-0804">Transcription</keyword>
<keyword evidence="9" id="KW-1133">Transmembrane helix</keyword>
<evidence type="ECO:0000313" key="12">
    <source>
        <dbReference type="Proteomes" id="UP000813461"/>
    </source>
</evidence>
<organism evidence="11 12">
    <name type="scientific">Paraphoma chrysanthemicola</name>
    <dbReference type="NCBI Taxonomy" id="798071"/>
    <lineage>
        <taxon>Eukaryota</taxon>
        <taxon>Fungi</taxon>
        <taxon>Dikarya</taxon>
        <taxon>Ascomycota</taxon>
        <taxon>Pezizomycotina</taxon>
        <taxon>Dothideomycetes</taxon>
        <taxon>Pleosporomycetidae</taxon>
        <taxon>Pleosporales</taxon>
        <taxon>Pleosporineae</taxon>
        <taxon>Phaeosphaeriaceae</taxon>
        <taxon>Paraphoma</taxon>
    </lineage>
</organism>
<dbReference type="PANTHER" id="PTHR47540:SF1">
    <property type="entry name" value="ACTIVATOR OF STRESS GENES 1-RELATED"/>
    <property type="match status" value="1"/>
</dbReference>
<feature type="transmembrane region" description="Helical" evidence="9">
    <location>
        <begin position="619"/>
        <end position="639"/>
    </location>
</feature>
<keyword evidence="9" id="KW-0472">Membrane</keyword>
<feature type="region of interest" description="Disordered" evidence="8">
    <location>
        <begin position="1"/>
        <end position="61"/>
    </location>
</feature>
<evidence type="ECO:0000256" key="7">
    <source>
        <dbReference type="ARBA" id="ARBA00023242"/>
    </source>
</evidence>
<keyword evidence="3" id="KW-0862">Zinc</keyword>
<dbReference type="InterPro" id="IPR007219">
    <property type="entry name" value="XnlR_reg_dom"/>
</dbReference>
<evidence type="ECO:0000256" key="5">
    <source>
        <dbReference type="ARBA" id="ARBA00023125"/>
    </source>
</evidence>
<dbReference type="InterPro" id="IPR001138">
    <property type="entry name" value="Zn2Cys6_DnaBD"/>
</dbReference>
<dbReference type="GO" id="GO:0008270">
    <property type="term" value="F:zinc ion binding"/>
    <property type="evidence" value="ECO:0007669"/>
    <property type="project" value="InterPro"/>
</dbReference>
<dbReference type="AlphaFoldDB" id="A0A8K0VW38"/>
<dbReference type="Pfam" id="PF04082">
    <property type="entry name" value="Fungal_trans"/>
    <property type="match status" value="1"/>
</dbReference>
<feature type="region of interest" description="Disordered" evidence="8">
    <location>
        <begin position="786"/>
        <end position="820"/>
    </location>
</feature>
<dbReference type="GO" id="GO:0005634">
    <property type="term" value="C:nucleus"/>
    <property type="evidence" value="ECO:0007669"/>
    <property type="project" value="UniProtKB-SubCell"/>
</dbReference>
<feature type="domain" description="Zn(2)-C6 fungal-type" evidence="10">
    <location>
        <begin position="63"/>
        <end position="92"/>
    </location>
</feature>
<feature type="compositionally biased region" description="Polar residues" evidence="8">
    <location>
        <begin position="1"/>
        <end position="11"/>
    </location>
</feature>
<dbReference type="PROSITE" id="PS00463">
    <property type="entry name" value="ZN2_CY6_FUNGAL_1"/>
    <property type="match status" value="1"/>
</dbReference>
<dbReference type="GO" id="GO:0045944">
    <property type="term" value="P:positive regulation of transcription by RNA polymerase II"/>
    <property type="evidence" value="ECO:0007669"/>
    <property type="project" value="TreeGrafter"/>
</dbReference>
<evidence type="ECO:0000256" key="1">
    <source>
        <dbReference type="ARBA" id="ARBA00004123"/>
    </source>
</evidence>